<feature type="region of interest" description="Disordered" evidence="1">
    <location>
        <begin position="35"/>
        <end position="59"/>
    </location>
</feature>
<dbReference type="Proteomes" id="UP000602510">
    <property type="component" value="Unassembled WGS sequence"/>
</dbReference>
<proteinExistence type="predicted"/>
<dbReference type="EMBL" id="JAACNO010000653">
    <property type="protein sequence ID" value="KAF4146025.1"/>
    <property type="molecule type" value="Genomic_DNA"/>
</dbReference>
<feature type="compositionally biased region" description="Polar residues" evidence="1">
    <location>
        <begin position="44"/>
        <end position="59"/>
    </location>
</feature>
<evidence type="ECO:0000313" key="3">
    <source>
        <dbReference type="EMBL" id="KAF4146025.1"/>
    </source>
</evidence>
<reference evidence="2" key="1">
    <citation type="submission" date="2020-04" db="EMBL/GenBank/DDBJ databases">
        <title>Hybrid Assembly of Korean Phytophthora infestans isolates.</title>
        <authorList>
            <person name="Prokchorchik M."/>
            <person name="Lee Y."/>
            <person name="Seo J."/>
            <person name="Cho J.-H."/>
            <person name="Park Y.-E."/>
            <person name="Jang D.-C."/>
            <person name="Im J.-S."/>
            <person name="Choi J.-G."/>
            <person name="Park H.-J."/>
            <person name="Lee G.-B."/>
            <person name="Lee Y.-G."/>
            <person name="Hong S.-Y."/>
            <person name="Cho K."/>
            <person name="Sohn K.H."/>
        </authorList>
    </citation>
    <scope>NUCLEOTIDE SEQUENCE</scope>
    <source>
        <strain evidence="2">KR_1_A1</strain>
        <strain evidence="3">KR_2_A2</strain>
    </source>
</reference>
<sequence length="97" mass="10998">MGQASPHPDALIDKMAMTARAKLSKDHYEIYKKMHNPIDLESPSPDQSPSNESVAPRSSRTFLFDSPVPSLSKSSVRKSHLLEEVEKIVYEWMRLLS</sequence>
<name>A0A833WI14_PHYIN</name>
<dbReference type="EMBL" id="WSZM01000297">
    <property type="protein sequence ID" value="KAF4035810.1"/>
    <property type="molecule type" value="Genomic_DNA"/>
</dbReference>
<evidence type="ECO:0000313" key="4">
    <source>
        <dbReference type="EMBL" id="KAF4150164.1"/>
    </source>
</evidence>
<protein>
    <submittedName>
        <fullName evidence="2">Uncharacterized protein</fullName>
    </submittedName>
</protein>
<evidence type="ECO:0000313" key="5">
    <source>
        <dbReference type="Proteomes" id="UP000602510"/>
    </source>
</evidence>
<organism evidence="2 5">
    <name type="scientific">Phytophthora infestans</name>
    <name type="common">Potato late blight agent</name>
    <name type="synonym">Botrytis infestans</name>
    <dbReference type="NCBI Taxonomy" id="4787"/>
    <lineage>
        <taxon>Eukaryota</taxon>
        <taxon>Sar</taxon>
        <taxon>Stramenopiles</taxon>
        <taxon>Oomycota</taxon>
        <taxon>Peronosporomycetes</taxon>
        <taxon>Peronosporales</taxon>
        <taxon>Peronosporaceae</taxon>
        <taxon>Phytophthora</taxon>
    </lineage>
</organism>
<accession>A0A833WI14</accession>
<evidence type="ECO:0000256" key="1">
    <source>
        <dbReference type="SAM" id="MobiDB-lite"/>
    </source>
</evidence>
<evidence type="ECO:0000313" key="2">
    <source>
        <dbReference type="EMBL" id="KAF4035810.1"/>
    </source>
</evidence>
<keyword evidence="5" id="KW-1185">Reference proteome</keyword>
<gene>
    <name evidence="2" type="ORF">GN244_ATG12173</name>
    <name evidence="4" type="ORF">GN958_ATG00585</name>
    <name evidence="3" type="ORF">GN958_ATG04781</name>
</gene>
<dbReference type="AlphaFoldDB" id="A0A833WI14"/>
<comment type="caution">
    <text evidence="2">The sequence shown here is derived from an EMBL/GenBank/DDBJ whole genome shotgun (WGS) entry which is preliminary data.</text>
</comment>
<dbReference type="EMBL" id="JAACNO010000094">
    <property type="protein sequence ID" value="KAF4150164.1"/>
    <property type="molecule type" value="Genomic_DNA"/>
</dbReference>
<dbReference type="Proteomes" id="UP000704712">
    <property type="component" value="Unassembled WGS sequence"/>
</dbReference>